<comment type="caution">
    <text evidence="7">The sequence shown here is derived from an EMBL/GenBank/DDBJ whole genome shotgun (WGS) entry which is preliminary data.</text>
</comment>
<evidence type="ECO:0000256" key="4">
    <source>
        <dbReference type="ARBA" id="ARBA00022839"/>
    </source>
</evidence>
<keyword evidence="3" id="KW-0067">ATP-binding</keyword>
<dbReference type="EMBL" id="JAGZSV010000016">
    <property type="protein sequence ID" value="MBS6940206.1"/>
    <property type="molecule type" value="Genomic_DNA"/>
</dbReference>
<dbReference type="InterPro" id="IPR011604">
    <property type="entry name" value="PDDEXK-like_dom_sf"/>
</dbReference>
<keyword evidence="3" id="KW-0547">Nucleotide-binding</keyword>
<evidence type="ECO:0000259" key="6">
    <source>
        <dbReference type="Pfam" id="PF12705"/>
    </source>
</evidence>
<dbReference type="InterPro" id="IPR011335">
    <property type="entry name" value="Restrct_endonuc-II-like"/>
</dbReference>
<dbReference type="SUPFAM" id="SSF52980">
    <property type="entry name" value="Restriction endonuclease-like"/>
    <property type="match status" value="1"/>
</dbReference>
<dbReference type="SUPFAM" id="SSF52540">
    <property type="entry name" value="P-loop containing nucleoside triphosphate hydrolases"/>
    <property type="match status" value="1"/>
</dbReference>
<feature type="domain" description="PD-(D/E)XK endonuclease-like" evidence="6">
    <location>
        <begin position="598"/>
        <end position="888"/>
    </location>
</feature>
<sequence>MGAWTKEGLSVRTVLFANRNQALAFRKSHARDHAWSFEATVSGVDAWVQGLWSLWGDGRSFASKSQRMIAFLHVLENHPELGLPATFGMASLLVKLADEVLGSVEFERVLSCDARVDAHRESLVAAIRYYEDALFRADLVDGGRMCALLAMQPDISCRDAACVRGFHPTAAQERLIESFFEGGVSYENAPSTIGRVSDEVRVRFAFPSGRYAEPFLLARCLEDCVCNGRVLVTAKSPIDTYDSVASALKRAGVSCSANARRPWTNSDFGRAYVSSASIVRSDALDRASCADFLLNPFSGVSPEAAYSFDASMRRDRLMKKESCLERLRLLSRPFEYFEELVSSVDADALLDYFADCACASYADGASEAEQLDAIRVLREVMAAARKIGAGERAVAALLDHASVGVSRKNCPGQRADVHFVSMYGVESVEERLWPTVVMCDMDNVSFPVRQADDAAWSFADELGIARPRQALSDLRRAFSQAASCARGELIVERCLNDASADPTYPCAAVEEFVDCYRADPTDASEIDNRYALPPCFAESVLERGEEGLYANAAVEGRPQPLCGEVAPAHLDAVESDGAKSLIVLPRETSCGIVSAPCFSASQIESYLECPQKWFALRRLRLDELDEGFGAVEMGDFSHGVLDDFYRRFQSEYDAKLTEPMLPQARALMGQVIDEHARRQYDMKPSSNRLVPIDEFEQRELDELSGRLMSYLDREAALLPDFSPYAFEFEIPASNAVEYAGYHIMGKIDRIDVDARGRAIVIDYKSSLSSDYDLYERRGKDEVVLREGKVQTLIYAQAVRRLLGFDVVGALYVSYGRSPKASGAIDNSVEPVFIPGLRANTCVYRGEFGSEFSSLLDATEERIGRALDRLVAGRIEAAPASSGACSYCPEISCRQRRG</sequence>
<gene>
    <name evidence="7" type="ORF">KH142_01740</name>
</gene>
<accession>A0A943UYZ6</accession>
<keyword evidence="4" id="KW-0269">Exonuclease</keyword>
<dbReference type="AlphaFoldDB" id="A0A943UYZ6"/>
<evidence type="ECO:0000256" key="1">
    <source>
        <dbReference type="ARBA" id="ARBA00022722"/>
    </source>
</evidence>
<reference evidence="7" key="1">
    <citation type="submission" date="2021-02" db="EMBL/GenBank/DDBJ databases">
        <title>Infant gut strain persistence is associated with maternal origin, phylogeny, and functional potential including surface adhesion and iron acquisition.</title>
        <authorList>
            <person name="Lou Y.C."/>
        </authorList>
    </citation>
    <scope>NUCLEOTIDE SEQUENCE</scope>
    <source>
        <strain evidence="7">L2_039_000G1_dasL2_039_000G1_concoct_11</strain>
    </source>
</reference>
<dbReference type="GO" id="GO:0004386">
    <property type="term" value="F:helicase activity"/>
    <property type="evidence" value="ECO:0007669"/>
    <property type="project" value="UniProtKB-KW"/>
</dbReference>
<dbReference type="Proteomes" id="UP000727506">
    <property type="component" value="Unassembled WGS sequence"/>
</dbReference>
<dbReference type="InterPro" id="IPR038726">
    <property type="entry name" value="PDDEXK_AddAB-type"/>
</dbReference>
<keyword evidence="5" id="KW-0234">DNA repair</keyword>
<name>A0A943UYZ6_9ACTN</name>
<evidence type="ECO:0000256" key="2">
    <source>
        <dbReference type="ARBA" id="ARBA00022763"/>
    </source>
</evidence>
<dbReference type="InterPro" id="IPR027417">
    <property type="entry name" value="P-loop_NTPase"/>
</dbReference>
<evidence type="ECO:0000256" key="5">
    <source>
        <dbReference type="ARBA" id="ARBA00023204"/>
    </source>
</evidence>
<evidence type="ECO:0000256" key="3">
    <source>
        <dbReference type="ARBA" id="ARBA00022806"/>
    </source>
</evidence>
<protein>
    <submittedName>
        <fullName evidence="7">PD-(D/E)XK nuclease family protein</fullName>
    </submittedName>
</protein>
<evidence type="ECO:0000313" key="7">
    <source>
        <dbReference type="EMBL" id="MBS6940206.1"/>
    </source>
</evidence>
<keyword evidence="1" id="KW-0540">Nuclease</keyword>
<dbReference type="GO" id="GO:0004527">
    <property type="term" value="F:exonuclease activity"/>
    <property type="evidence" value="ECO:0007669"/>
    <property type="project" value="UniProtKB-KW"/>
</dbReference>
<dbReference type="Gene3D" id="3.90.320.10">
    <property type="match status" value="1"/>
</dbReference>
<keyword evidence="2" id="KW-0227">DNA damage</keyword>
<dbReference type="GO" id="GO:0006281">
    <property type="term" value="P:DNA repair"/>
    <property type="evidence" value="ECO:0007669"/>
    <property type="project" value="UniProtKB-KW"/>
</dbReference>
<keyword evidence="4" id="KW-0378">Hydrolase</keyword>
<organism evidence="7 8">
    <name type="scientific">Slackia piriformis</name>
    <dbReference type="NCBI Taxonomy" id="626934"/>
    <lineage>
        <taxon>Bacteria</taxon>
        <taxon>Bacillati</taxon>
        <taxon>Actinomycetota</taxon>
        <taxon>Coriobacteriia</taxon>
        <taxon>Eggerthellales</taxon>
        <taxon>Eggerthellaceae</taxon>
        <taxon>Slackia</taxon>
    </lineage>
</organism>
<evidence type="ECO:0000313" key="8">
    <source>
        <dbReference type="Proteomes" id="UP000727506"/>
    </source>
</evidence>
<keyword evidence="3" id="KW-0347">Helicase</keyword>
<proteinExistence type="predicted"/>
<dbReference type="Pfam" id="PF12705">
    <property type="entry name" value="PDDEXK_1"/>
    <property type="match status" value="1"/>
</dbReference>